<dbReference type="EMBL" id="JBHMDO010000047">
    <property type="protein sequence ID" value="MFB9330076.1"/>
    <property type="molecule type" value="Genomic_DNA"/>
</dbReference>
<comment type="caution">
    <text evidence="2">The sequence shown here is derived from an EMBL/GenBank/DDBJ whole genome shotgun (WGS) entry which is preliminary data.</text>
</comment>
<name>A0ABV5KXX8_9BACL</name>
<evidence type="ECO:0000313" key="2">
    <source>
        <dbReference type="EMBL" id="MFB9330076.1"/>
    </source>
</evidence>
<sequence length="953" mass="108000">MITAIIGSTLYRLHDNGQVDRVELYPIAHHSQLPVVAPLRCGEEQSSPPRPSRPFFRNRVASMLIKSAGAAGRFTRRVTNAVETIPWDRFYRREPDDFVVYEINPTPSIRNNQAYVLAKVMASFYRSPKERRRWGNPAVGETICTDRSPYRCNFRIVMRAGSVNFYLLLPRDKAGEVLRKAEAIYDAGITIQEIAGGLPRLDPAKVFCTELSYRRHDIFSLATDKDNNYPLPSMLTAVRTLEGDDVAIFDALLEPYDRRAWMREAKEAHDLLEKGYVPDASLQHKFLRLIHQAFERARYELLELTRFTKEQKAALAEWRREQSSFREAAQIREEMTPASKRKPGEDVLKGWLRIAVQSEDAGRRRDAAYTIANAWKDISGNNELERYDVPPKWTARYLDAIETRRGFSIRFHPLKLSTDEAGKLLQLPGDSLIEEFPQIQARKVKEISLPDELTRENVRSVRIGWVTERGVRKLARQPLEAYDGASLAAVYDALCTAAFGQGKQGSGKSEGYGTVYAYDMVMAGFSIILIDTADGQMLRNFVDCLPSDFPEEKIHCLNFDNKAWPIPTGWEDVYGREFSAAAGDSELAALEISEKITARFLGFVNSLAKGEFTDRMQQYITSCMRAVTVRQGWAYLDLELALTSPAYRDELMDLPEVQAMSDVMSDLRALQQKAERGADASVTEPILSRLKALSSTQFLANLFYQPPKMSADGKPVLDLRRIMDNPEGGYGHVVVIQASFDAWQEAQSTILGFVDDKINFNAFSRIDTEQSARRPVLKWIDEPHKIVGAIEDRASGTAVEFRKYRVKSLFTGHSIDQMGKAANALLDGGACITSYKTERESELKRFAHAFAPYTDAKALYASLPDKHVAINKVRLPSGKDAPAFIAEMVPPPRQVKDRSHVWQACAERYGRPWKEVRDTIQVKRARYAQLDTEWQAENEEVAETQRSRKKKAR</sequence>
<protein>
    <recommendedName>
        <fullName evidence="4">ATP-binding protein</fullName>
    </recommendedName>
</protein>
<evidence type="ECO:0000313" key="3">
    <source>
        <dbReference type="Proteomes" id="UP001589747"/>
    </source>
</evidence>
<evidence type="ECO:0000256" key="1">
    <source>
        <dbReference type="SAM" id="MobiDB-lite"/>
    </source>
</evidence>
<organism evidence="2 3">
    <name type="scientific">Paenibacillus aurantiacus</name>
    <dbReference type="NCBI Taxonomy" id="1936118"/>
    <lineage>
        <taxon>Bacteria</taxon>
        <taxon>Bacillati</taxon>
        <taxon>Bacillota</taxon>
        <taxon>Bacilli</taxon>
        <taxon>Bacillales</taxon>
        <taxon>Paenibacillaceae</taxon>
        <taxon>Paenibacillus</taxon>
    </lineage>
</organism>
<evidence type="ECO:0008006" key="4">
    <source>
        <dbReference type="Google" id="ProtNLM"/>
    </source>
</evidence>
<proteinExistence type="predicted"/>
<dbReference type="Proteomes" id="UP001589747">
    <property type="component" value="Unassembled WGS sequence"/>
</dbReference>
<reference evidence="2 3" key="1">
    <citation type="submission" date="2024-09" db="EMBL/GenBank/DDBJ databases">
        <authorList>
            <person name="Sun Q."/>
            <person name="Mori K."/>
        </authorList>
    </citation>
    <scope>NUCLEOTIDE SEQUENCE [LARGE SCALE GENOMIC DNA]</scope>
    <source>
        <strain evidence="2 3">TISTR 2452</strain>
    </source>
</reference>
<accession>A0ABV5KXX8</accession>
<keyword evidence="3" id="KW-1185">Reference proteome</keyword>
<feature type="region of interest" description="Disordered" evidence="1">
    <location>
        <begin position="934"/>
        <end position="953"/>
    </location>
</feature>
<gene>
    <name evidence="2" type="ORF">ACFFSY_29385</name>
</gene>
<dbReference type="RefSeq" id="WP_377500926.1">
    <property type="nucleotide sequence ID" value="NZ_JBHMDO010000047.1"/>
</dbReference>